<keyword evidence="3" id="KW-1185">Reference proteome</keyword>
<proteinExistence type="predicted"/>
<evidence type="ECO:0000313" key="3">
    <source>
        <dbReference type="Proteomes" id="UP000276133"/>
    </source>
</evidence>
<reference evidence="2 3" key="1">
    <citation type="journal article" date="2018" name="Sci. Rep.">
        <title>Genomic signatures of local adaptation to the degree of environmental predictability in rotifers.</title>
        <authorList>
            <person name="Franch-Gras L."/>
            <person name="Hahn C."/>
            <person name="Garcia-Roger E.M."/>
            <person name="Carmona M.J."/>
            <person name="Serra M."/>
            <person name="Gomez A."/>
        </authorList>
    </citation>
    <scope>NUCLEOTIDE SEQUENCE [LARGE SCALE GENOMIC DNA]</scope>
    <source>
        <strain evidence="2">HYR1</strain>
    </source>
</reference>
<feature type="transmembrane region" description="Helical" evidence="1">
    <location>
        <begin position="6"/>
        <end position="26"/>
    </location>
</feature>
<evidence type="ECO:0000256" key="1">
    <source>
        <dbReference type="SAM" id="Phobius"/>
    </source>
</evidence>
<dbReference type="Proteomes" id="UP000276133">
    <property type="component" value="Unassembled WGS sequence"/>
</dbReference>
<organism evidence="2 3">
    <name type="scientific">Brachionus plicatilis</name>
    <name type="common">Marine rotifer</name>
    <name type="synonym">Brachionus muelleri</name>
    <dbReference type="NCBI Taxonomy" id="10195"/>
    <lineage>
        <taxon>Eukaryota</taxon>
        <taxon>Metazoa</taxon>
        <taxon>Spiralia</taxon>
        <taxon>Gnathifera</taxon>
        <taxon>Rotifera</taxon>
        <taxon>Eurotatoria</taxon>
        <taxon>Monogononta</taxon>
        <taxon>Pseudotrocha</taxon>
        <taxon>Ploima</taxon>
        <taxon>Brachionidae</taxon>
        <taxon>Brachionus</taxon>
    </lineage>
</organism>
<protein>
    <submittedName>
        <fullName evidence="2">Uncharacterized protein</fullName>
    </submittedName>
</protein>
<keyword evidence="1" id="KW-1133">Transmembrane helix</keyword>
<accession>A0A3M7P2X4</accession>
<name>A0A3M7P2X4_BRAPC</name>
<comment type="caution">
    <text evidence="2">The sequence shown here is derived from an EMBL/GenBank/DDBJ whole genome shotgun (WGS) entry which is preliminary data.</text>
</comment>
<gene>
    <name evidence="2" type="ORF">BpHYR1_014651</name>
</gene>
<dbReference type="AlphaFoldDB" id="A0A3M7P2X4"/>
<dbReference type="EMBL" id="REGN01014049">
    <property type="protein sequence ID" value="RMZ93127.1"/>
    <property type="molecule type" value="Genomic_DNA"/>
</dbReference>
<keyword evidence="1" id="KW-0472">Membrane</keyword>
<evidence type="ECO:0000313" key="2">
    <source>
        <dbReference type="EMBL" id="RMZ93127.1"/>
    </source>
</evidence>
<keyword evidence="1" id="KW-0812">Transmembrane</keyword>
<sequence>MHMGVFYVLSIMCLAILIQSLLYWLYHASILNALKSLIIMFLSELRLKKFKPSLIWLQKIQFWGLFGSNSLNNSKNTDLTIKNFFGPFCGRPVCTRSVRQLAGHFTVGFYFGRPFHGRSVLWPALECLFKNGPQTAGQFTDSLKCGRYIHGQNRPFILAVQVRPKLAATQH</sequence>